<dbReference type="CDD" id="cd06463">
    <property type="entry name" value="p23_like"/>
    <property type="match status" value="1"/>
</dbReference>
<dbReference type="PANTHER" id="PTHR12967:SF0">
    <property type="entry name" value="PROTEIN SHQ1 HOMOLOG"/>
    <property type="match status" value="1"/>
</dbReference>
<feature type="coiled-coil region" evidence="3">
    <location>
        <begin position="389"/>
        <end position="416"/>
    </location>
</feature>
<keyword evidence="7" id="KW-1185">Reference proteome</keyword>
<comment type="similarity">
    <text evidence="1">Belongs to the SHQ1 family.</text>
</comment>
<evidence type="ECO:0000259" key="5">
    <source>
        <dbReference type="PROSITE" id="PS51203"/>
    </source>
</evidence>
<keyword evidence="3" id="KW-0175">Coiled coil</keyword>
<dbReference type="InterPro" id="IPR048696">
    <property type="entry name" value="SHQ1-like_CS"/>
</dbReference>
<feature type="compositionally biased region" description="Acidic residues" evidence="4">
    <location>
        <begin position="514"/>
        <end position="524"/>
    </location>
</feature>
<dbReference type="Gene3D" id="2.60.40.790">
    <property type="match status" value="1"/>
</dbReference>
<reference evidence="6" key="1">
    <citation type="submission" date="2021-04" db="EMBL/GenBank/DDBJ databases">
        <authorList>
            <person name="Chebbi M.A.C M."/>
        </authorList>
    </citation>
    <scope>NUCLEOTIDE SEQUENCE</scope>
</reference>
<dbReference type="AlphaFoldDB" id="A0A8J2H8Q3"/>
<dbReference type="OrthoDB" id="73639at2759"/>
<name>A0A8J2H8Q3_COTCN</name>
<dbReference type="PANTHER" id="PTHR12967">
    <property type="entry name" value="PROTEIN SHQ1 HOMOLOG"/>
    <property type="match status" value="1"/>
</dbReference>
<dbReference type="GO" id="GO:0051082">
    <property type="term" value="F:unfolded protein binding"/>
    <property type="evidence" value="ECO:0007669"/>
    <property type="project" value="TreeGrafter"/>
</dbReference>
<dbReference type="SUPFAM" id="SSF49764">
    <property type="entry name" value="HSP20-like chaperones"/>
    <property type="match status" value="1"/>
</dbReference>
<dbReference type="EMBL" id="CAJNRD030001118">
    <property type="protein sequence ID" value="CAG5085415.1"/>
    <property type="molecule type" value="Genomic_DNA"/>
</dbReference>
<feature type="compositionally biased region" description="Acidic residues" evidence="4">
    <location>
        <begin position="460"/>
        <end position="487"/>
    </location>
</feature>
<dbReference type="InterPro" id="IPR007052">
    <property type="entry name" value="CS_dom"/>
</dbReference>
<dbReference type="InterPro" id="IPR008978">
    <property type="entry name" value="HSP20-like_chaperone"/>
</dbReference>
<dbReference type="GO" id="GO:0005737">
    <property type="term" value="C:cytoplasm"/>
    <property type="evidence" value="ECO:0007669"/>
    <property type="project" value="TreeGrafter"/>
</dbReference>
<feature type="domain" description="CS" evidence="5">
    <location>
        <begin position="1"/>
        <end position="89"/>
    </location>
</feature>
<evidence type="ECO:0000313" key="6">
    <source>
        <dbReference type="EMBL" id="CAG5085415.1"/>
    </source>
</evidence>
<proteinExistence type="inferred from homology"/>
<feature type="region of interest" description="Disordered" evidence="4">
    <location>
        <begin position="456"/>
        <end position="524"/>
    </location>
</feature>
<dbReference type="Pfam" id="PF04925">
    <property type="entry name" value="SHQ1"/>
    <property type="match status" value="1"/>
</dbReference>
<sequence length="524" mass="59745">MLTPRFELTQDDKELTINIYAPYANIKDTEVYVEKTDFRFFSSPYYLRLKLPGEIVENDKSFGSYDCDTGKFLFRFSKVTPGEHFDNLDMITTLLAPSKKKENLTANIEVIGNPAVANECLDENSSSDEWYMPQKPAGSSLPINILMNAPKYGFGNKISNALGPFEEGWLKDVVDLPTPDSTLPTMRSSLRESDELNNFSDDHYTADLFQPQGTMKAVLEFTPSWRSFKPEEIEFTDHEKDILKELPNKEFLLESQEIQAALYGLVDIMFSSSYNHRVTTGENTSESSWDINKLSGTLCWFESYSSMDQVVKTSVRRSLCYPIYRNWELSIKVLEDVKAMLKLGKKFVVKRLCEVYDLFNNSYEPRYVLNQLYIRDYLIWLQQAPENVLDSLVEELEAVEIKKEDLGLDLVELEAAGWSVLEEEKKNDDIRIDIDQNFPEYFVNSVVDGFGKLELKDQSESDTDTDSSSDSDSDTDTDSDSDSDSTDPSEALSLSSTEASSSDDEILPKKYDDLDSDDLTEEES</sequence>
<dbReference type="InterPro" id="IPR039742">
    <property type="entry name" value="Shq1"/>
</dbReference>
<evidence type="ECO:0000256" key="3">
    <source>
        <dbReference type="SAM" id="Coils"/>
    </source>
</evidence>
<evidence type="ECO:0000256" key="1">
    <source>
        <dbReference type="ARBA" id="ARBA00005607"/>
    </source>
</evidence>
<evidence type="ECO:0000256" key="4">
    <source>
        <dbReference type="SAM" id="MobiDB-lite"/>
    </source>
</evidence>
<dbReference type="GO" id="GO:0000493">
    <property type="term" value="P:box H/ACA snoRNP assembly"/>
    <property type="evidence" value="ECO:0007669"/>
    <property type="project" value="InterPro"/>
</dbReference>
<organism evidence="6 7">
    <name type="scientific">Cotesia congregata</name>
    <name type="common">Parasitoid wasp</name>
    <name type="synonym">Apanteles congregatus</name>
    <dbReference type="NCBI Taxonomy" id="51543"/>
    <lineage>
        <taxon>Eukaryota</taxon>
        <taxon>Metazoa</taxon>
        <taxon>Ecdysozoa</taxon>
        <taxon>Arthropoda</taxon>
        <taxon>Hexapoda</taxon>
        <taxon>Insecta</taxon>
        <taxon>Pterygota</taxon>
        <taxon>Neoptera</taxon>
        <taxon>Endopterygota</taxon>
        <taxon>Hymenoptera</taxon>
        <taxon>Apocrita</taxon>
        <taxon>Ichneumonoidea</taxon>
        <taxon>Braconidae</taxon>
        <taxon>Microgastrinae</taxon>
        <taxon>Cotesia</taxon>
    </lineage>
</organism>
<gene>
    <name evidence="6" type="ORF">HICCMSTLAB_LOCUS4369</name>
</gene>
<evidence type="ECO:0000256" key="2">
    <source>
        <dbReference type="ARBA" id="ARBA00013750"/>
    </source>
</evidence>
<accession>A0A8J2H8Q3</accession>
<dbReference type="Pfam" id="PF21413">
    <property type="entry name" value="SHQ1-like_CS"/>
    <property type="match status" value="1"/>
</dbReference>
<dbReference type="Proteomes" id="UP000786811">
    <property type="component" value="Unassembled WGS sequence"/>
</dbReference>
<dbReference type="InterPro" id="IPR007009">
    <property type="entry name" value="Shq1_C"/>
</dbReference>
<comment type="caution">
    <text evidence="6">The sequence shown here is derived from an EMBL/GenBank/DDBJ whole genome shotgun (WGS) entry which is preliminary data.</text>
</comment>
<evidence type="ECO:0000313" key="7">
    <source>
        <dbReference type="Proteomes" id="UP000786811"/>
    </source>
</evidence>
<dbReference type="PROSITE" id="PS51203">
    <property type="entry name" value="CS"/>
    <property type="match status" value="1"/>
</dbReference>
<protein>
    <recommendedName>
        <fullName evidence="2">Protein SHQ1 homolog</fullName>
    </recommendedName>
</protein>
<dbReference type="GO" id="GO:0005654">
    <property type="term" value="C:nucleoplasm"/>
    <property type="evidence" value="ECO:0007669"/>
    <property type="project" value="TreeGrafter"/>
</dbReference>
<feature type="compositionally biased region" description="Low complexity" evidence="4">
    <location>
        <begin position="489"/>
        <end position="500"/>
    </location>
</feature>